<dbReference type="Pfam" id="PF07729">
    <property type="entry name" value="FCD"/>
    <property type="match status" value="1"/>
</dbReference>
<evidence type="ECO:0000313" key="6">
    <source>
        <dbReference type="Proteomes" id="UP000199024"/>
    </source>
</evidence>
<accession>A0A1I6LKR4</accession>
<dbReference type="PANTHER" id="PTHR43537:SF5">
    <property type="entry name" value="UXU OPERON TRANSCRIPTIONAL REGULATOR"/>
    <property type="match status" value="1"/>
</dbReference>
<name>A0A1I6LKR4_9BACT</name>
<dbReference type="SMART" id="SM00345">
    <property type="entry name" value="HTH_GNTR"/>
    <property type="match status" value="1"/>
</dbReference>
<dbReference type="InterPro" id="IPR036388">
    <property type="entry name" value="WH-like_DNA-bd_sf"/>
</dbReference>
<keyword evidence="1" id="KW-0805">Transcription regulation</keyword>
<dbReference type="InterPro" id="IPR011711">
    <property type="entry name" value="GntR_C"/>
</dbReference>
<gene>
    <name evidence="5" type="ORF">SAMN05421771_0849</name>
</gene>
<dbReference type="STRING" id="474950.SAMN05421771_0849"/>
<evidence type="ECO:0000256" key="3">
    <source>
        <dbReference type="ARBA" id="ARBA00023163"/>
    </source>
</evidence>
<keyword evidence="3" id="KW-0804">Transcription</keyword>
<keyword evidence="2 5" id="KW-0238">DNA-binding</keyword>
<proteinExistence type="predicted"/>
<organism evidence="5 6">
    <name type="scientific">Granulicella pectinivorans</name>
    <dbReference type="NCBI Taxonomy" id="474950"/>
    <lineage>
        <taxon>Bacteria</taxon>
        <taxon>Pseudomonadati</taxon>
        <taxon>Acidobacteriota</taxon>
        <taxon>Terriglobia</taxon>
        <taxon>Terriglobales</taxon>
        <taxon>Acidobacteriaceae</taxon>
        <taxon>Granulicella</taxon>
    </lineage>
</organism>
<feature type="domain" description="HTH gntR-type" evidence="4">
    <location>
        <begin position="16"/>
        <end position="83"/>
    </location>
</feature>
<dbReference type="PANTHER" id="PTHR43537">
    <property type="entry name" value="TRANSCRIPTIONAL REGULATOR, GNTR FAMILY"/>
    <property type="match status" value="1"/>
</dbReference>
<reference evidence="5 6" key="1">
    <citation type="submission" date="2016-10" db="EMBL/GenBank/DDBJ databases">
        <authorList>
            <person name="de Groot N.N."/>
        </authorList>
    </citation>
    <scope>NUCLEOTIDE SEQUENCE [LARGE SCALE GENOMIC DNA]</scope>
    <source>
        <strain evidence="5 6">DSM 21001</strain>
    </source>
</reference>
<dbReference type="GO" id="GO:0003677">
    <property type="term" value="F:DNA binding"/>
    <property type="evidence" value="ECO:0007669"/>
    <property type="project" value="UniProtKB-KW"/>
</dbReference>
<dbReference type="InterPro" id="IPR008920">
    <property type="entry name" value="TF_FadR/GntR_C"/>
</dbReference>
<dbReference type="CDD" id="cd07377">
    <property type="entry name" value="WHTH_GntR"/>
    <property type="match status" value="1"/>
</dbReference>
<dbReference type="InterPro" id="IPR036390">
    <property type="entry name" value="WH_DNA-bd_sf"/>
</dbReference>
<evidence type="ECO:0000256" key="1">
    <source>
        <dbReference type="ARBA" id="ARBA00023015"/>
    </source>
</evidence>
<dbReference type="SUPFAM" id="SSF48008">
    <property type="entry name" value="GntR ligand-binding domain-like"/>
    <property type="match status" value="1"/>
</dbReference>
<evidence type="ECO:0000313" key="5">
    <source>
        <dbReference type="EMBL" id="SFS04039.1"/>
    </source>
</evidence>
<dbReference type="RefSeq" id="WP_089836903.1">
    <property type="nucleotide sequence ID" value="NZ_FOZL01000001.1"/>
</dbReference>
<dbReference type="Proteomes" id="UP000199024">
    <property type="component" value="Unassembled WGS sequence"/>
</dbReference>
<dbReference type="Gene3D" id="1.20.120.530">
    <property type="entry name" value="GntR ligand-binding domain-like"/>
    <property type="match status" value="1"/>
</dbReference>
<dbReference type="SMART" id="SM00895">
    <property type="entry name" value="FCD"/>
    <property type="match status" value="1"/>
</dbReference>
<evidence type="ECO:0000259" key="4">
    <source>
        <dbReference type="PROSITE" id="PS50949"/>
    </source>
</evidence>
<dbReference type="OrthoDB" id="9781630at2"/>
<evidence type="ECO:0000256" key="2">
    <source>
        <dbReference type="ARBA" id="ARBA00023125"/>
    </source>
</evidence>
<dbReference type="Pfam" id="PF00392">
    <property type="entry name" value="GntR"/>
    <property type="match status" value="1"/>
</dbReference>
<dbReference type="PROSITE" id="PS50949">
    <property type="entry name" value="HTH_GNTR"/>
    <property type="match status" value="1"/>
</dbReference>
<dbReference type="EMBL" id="FOZL01000001">
    <property type="protein sequence ID" value="SFS04039.1"/>
    <property type="molecule type" value="Genomic_DNA"/>
</dbReference>
<dbReference type="SUPFAM" id="SSF46785">
    <property type="entry name" value="Winged helix' DNA-binding domain"/>
    <property type="match status" value="1"/>
</dbReference>
<dbReference type="AlphaFoldDB" id="A0A1I6LKR4"/>
<dbReference type="GO" id="GO:0003700">
    <property type="term" value="F:DNA-binding transcription factor activity"/>
    <property type="evidence" value="ECO:0007669"/>
    <property type="project" value="InterPro"/>
</dbReference>
<protein>
    <submittedName>
        <fullName evidence="5">DNA-binding transcriptional regulator, GntR family</fullName>
    </submittedName>
</protein>
<keyword evidence="6" id="KW-1185">Reference proteome</keyword>
<sequence length="236" mass="26880">MSYGAITKLEKLDSSASLTERAHLSIKQYILEGHLDVEARLTEDFFARHLGISKSPVREALNTLQGEGLVRIEPRRGAFLRRFTAKEIADLYELREALEVFAAATCDITTELVTELEASVARTCQYLAENDKVHYIDEDVHFHDLIVSGTGNEELRRVFDNIQNKLWLCRLQTYRLTSPDTPESHREVARALKERDRTRAQQIMSRHIRLVRDALLASMEEQEAEKAAAAELVSAD</sequence>
<dbReference type="InterPro" id="IPR000524">
    <property type="entry name" value="Tscrpt_reg_HTH_GntR"/>
</dbReference>
<dbReference type="Gene3D" id="1.10.10.10">
    <property type="entry name" value="Winged helix-like DNA-binding domain superfamily/Winged helix DNA-binding domain"/>
    <property type="match status" value="1"/>
</dbReference>